<dbReference type="AlphaFoldDB" id="A0A182SE76"/>
<reference evidence="3" key="1">
    <citation type="submission" date="2013-09" db="EMBL/GenBank/DDBJ databases">
        <title>The Genome Sequence of Anopheles maculatus species B.</title>
        <authorList>
            <consortium name="The Broad Institute Genomics Platform"/>
            <person name="Neafsey D.E."/>
            <person name="Besansky N."/>
            <person name="Howell P."/>
            <person name="Walton C."/>
            <person name="Young S.K."/>
            <person name="Zeng Q."/>
            <person name="Gargeya S."/>
            <person name="Fitzgerald M."/>
            <person name="Haas B."/>
            <person name="Abouelleil A."/>
            <person name="Allen A.W."/>
            <person name="Alvarado L."/>
            <person name="Arachchi H.M."/>
            <person name="Berlin A.M."/>
            <person name="Chapman S.B."/>
            <person name="Gainer-Dewar J."/>
            <person name="Goldberg J."/>
            <person name="Griggs A."/>
            <person name="Gujja S."/>
            <person name="Hansen M."/>
            <person name="Howarth C."/>
            <person name="Imamovic A."/>
            <person name="Ireland A."/>
            <person name="Larimer J."/>
            <person name="McCowan C."/>
            <person name="Murphy C."/>
            <person name="Pearson M."/>
            <person name="Poon T.W."/>
            <person name="Priest M."/>
            <person name="Roberts A."/>
            <person name="Saif S."/>
            <person name="Shea T."/>
            <person name="Sisk P."/>
            <person name="Sykes S."/>
            <person name="Wortman J."/>
            <person name="Nusbaum C."/>
            <person name="Birren B."/>
        </authorList>
    </citation>
    <scope>NUCLEOTIDE SEQUENCE [LARGE SCALE GENOMIC DNA]</scope>
    <source>
        <strain evidence="3">maculatus3</strain>
    </source>
</reference>
<dbReference type="Proteomes" id="UP000075901">
    <property type="component" value="Unassembled WGS sequence"/>
</dbReference>
<accession>A0A182SE76</accession>
<keyword evidence="1" id="KW-1133">Transmembrane helix</keyword>
<dbReference type="VEuPathDB" id="VectorBase:AMAM004994"/>
<proteinExistence type="predicted"/>
<evidence type="ECO:0000313" key="2">
    <source>
        <dbReference type="EnsemblMetazoa" id="AMAM004994-PA"/>
    </source>
</evidence>
<evidence type="ECO:0000313" key="3">
    <source>
        <dbReference type="Proteomes" id="UP000075901"/>
    </source>
</evidence>
<feature type="transmembrane region" description="Helical" evidence="1">
    <location>
        <begin position="17"/>
        <end position="35"/>
    </location>
</feature>
<evidence type="ECO:0000256" key="1">
    <source>
        <dbReference type="SAM" id="Phobius"/>
    </source>
</evidence>
<sequence length="147" mass="15779">MHPCATVSVGSRTAAKSPYLVIGLFLLAPVLLALCRRSTDDQRCTTRLLICSLVQPACNGRKPAASVRARFSCVYTVSGIFSTFQCICVCTVATVDRDGNDADVRPHHSPVDTGVQRAGSNRNYYPNGAGVRSPIGFDCTRPSCPTR</sequence>
<dbReference type="EnsemblMetazoa" id="AMAM004994-RA">
    <property type="protein sequence ID" value="AMAM004994-PA"/>
    <property type="gene ID" value="AMAM004994"/>
</dbReference>
<name>A0A182SE76_9DIPT</name>
<keyword evidence="1" id="KW-0812">Transmembrane</keyword>
<keyword evidence="3" id="KW-1185">Reference proteome</keyword>
<protein>
    <submittedName>
        <fullName evidence="2">Uncharacterized protein</fullName>
    </submittedName>
</protein>
<reference evidence="2" key="2">
    <citation type="submission" date="2020-05" db="UniProtKB">
        <authorList>
            <consortium name="EnsemblMetazoa"/>
        </authorList>
    </citation>
    <scope>IDENTIFICATION</scope>
    <source>
        <strain evidence="2">maculatus3</strain>
    </source>
</reference>
<organism evidence="2 3">
    <name type="scientific">Anopheles maculatus</name>
    <dbReference type="NCBI Taxonomy" id="74869"/>
    <lineage>
        <taxon>Eukaryota</taxon>
        <taxon>Metazoa</taxon>
        <taxon>Ecdysozoa</taxon>
        <taxon>Arthropoda</taxon>
        <taxon>Hexapoda</taxon>
        <taxon>Insecta</taxon>
        <taxon>Pterygota</taxon>
        <taxon>Neoptera</taxon>
        <taxon>Endopterygota</taxon>
        <taxon>Diptera</taxon>
        <taxon>Nematocera</taxon>
        <taxon>Culicoidea</taxon>
        <taxon>Culicidae</taxon>
        <taxon>Anophelinae</taxon>
        <taxon>Anopheles</taxon>
        <taxon>Anopheles maculatus group</taxon>
    </lineage>
</organism>
<keyword evidence="1" id="KW-0472">Membrane</keyword>